<evidence type="ECO:0000313" key="2">
    <source>
        <dbReference type="Proteomes" id="UP000593577"/>
    </source>
</evidence>
<proteinExistence type="predicted"/>
<dbReference type="PANTHER" id="PTHR34538">
    <property type="entry name" value="EXPRESSED PROTEIN"/>
    <property type="match status" value="1"/>
</dbReference>
<dbReference type="AlphaFoldDB" id="A0A7J8XG57"/>
<comment type="caution">
    <text evidence="1">The sequence shown here is derived from an EMBL/GenBank/DDBJ whole genome shotgun (WGS) entry which is preliminary data.</text>
</comment>
<protein>
    <submittedName>
        <fullName evidence="1">Uncharacterized protein</fullName>
    </submittedName>
</protein>
<accession>A0A7J8XG57</accession>
<name>A0A7J8XG57_GOSAI</name>
<dbReference type="PANTHER" id="PTHR34538:SF4">
    <property type="entry name" value="EXPRESSED PROTEIN"/>
    <property type="match status" value="1"/>
</dbReference>
<dbReference type="EMBL" id="JABFAA010000007">
    <property type="protein sequence ID" value="MBA0686286.1"/>
    <property type="molecule type" value="Genomic_DNA"/>
</dbReference>
<keyword evidence="2" id="KW-1185">Reference proteome</keyword>
<sequence>MQILKRIRFLKWEKKVSNHEHGVKLISVRRRPHCVLKQLVWKVKSQWWRQRQSSSMQFSYDFHSYSLNFDDGFSRNELNPTPDYRVLDIIWLVEDKILTLQYMPWIVSTIEEIWNYGNPRGNNHKL</sequence>
<dbReference type="Proteomes" id="UP000593577">
    <property type="component" value="Unassembled WGS sequence"/>
</dbReference>
<evidence type="ECO:0000313" key="1">
    <source>
        <dbReference type="EMBL" id="MBA0686286.1"/>
    </source>
</evidence>
<gene>
    <name evidence="1" type="ORF">Goari_013895</name>
</gene>
<organism evidence="1 2">
    <name type="scientific">Gossypium aridum</name>
    <name type="common">American cotton</name>
    <name type="synonym">Erioxylum aridum</name>
    <dbReference type="NCBI Taxonomy" id="34290"/>
    <lineage>
        <taxon>Eukaryota</taxon>
        <taxon>Viridiplantae</taxon>
        <taxon>Streptophyta</taxon>
        <taxon>Embryophyta</taxon>
        <taxon>Tracheophyta</taxon>
        <taxon>Spermatophyta</taxon>
        <taxon>Magnoliopsida</taxon>
        <taxon>eudicotyledons</taxon>
        <taxon>Gunneridae</taxon>
        <taxon>Pentapetalae</taxon>
        <taxon>rosids</taxon>
        <taxon>malvids</taxon>
        <taxon>Malvales</taxon>
        <taxon>Malvaceae</taxon>
        <taxon>Malvoideae</taxon>
        <taxon>Gossypium</taxon>
    </lineage>
</organism>
<reference evidence="1 2" key="1">
    <citation type="journal article" date="2019" name="Genome Biol. Evol.">
        <title>Insights into the evolution of the New World diploid cottons (Gossypium, subgenus Houzingenia) based on genome sequencing.</title>
        <authorList>
            <person name="Grover C.E."/>
            <person name="Arick M.A. 2nd"/>
            <person name="Thrash A."/>
            <person name="Conover J.L."/>
            <person name="Sanders W.S."/>
            <person name="Peterson D.G."/>
            <person name="Frelichowski J.E."/>
            <person name="Scheffler J.A."/>
            <person name="Scheffler B.E."/>
            <person name="Wendel J.F."/>
        </authorList>
    </citation>
    <scope>NUCLEOTIDE SEQUENCE [LARGE SCALE GENOMIC DNA]</scope>
    <source>
        <strain evidence="1">185</strain>
        <tissue evidence="1">Leaf</tissue>
    </source>
</reference>